<name>A0A7C9FZ93_9BACT</name>
<dbReference type="RefSeq" id="WP_152760012.1">
    <property type="nucleotide sequence ID" value="NZ_WHLY01000002.1"/>
</dbReference>
<comment type="subcellular location">
    <subcellularLocation>
        <location evidence="1">Cytoplasm</location>
    </subcellularLocation>
</comment>
<dbReference type="GO" id="GO:0005737">
    <property type="term" value="C:cytoplasm"/>
    <property type="evidence" value="ECO:0007669"/>
    <property type="project" value="UniProtKB-SubCell"/>
</dbReference>
<reference evidence="2 3" key="1">
    <citation type="submission" date="2019-10" db="EMBL/GenBank/DDBJ databases">
        <title>Draft Genome Sequence of Cytophagaceae sp. SJW1-29.</title>
        <authorList>
            <person name="Choi A."/>
        </authorList>
    </citation>
    <scope>NUCLEOTIDE SEQUENCE [LARGE SCALE GENOMIC DNA]</scope>
    <source>
        <strain evidence="2 3">SJW1-29</strain>
    </source>
</reference>
<proteinExistence type="predicted"/>
<accession>A0A7C9FZ93</accession>
<dbReference type="AlphaFoldDB" id="A0A7C9FZ93"/>
<keyword evidence="3" id="KW-1185">Reference proteome</keyword>
<dbReference type="Proteomes" id="UP000479293">
    <property type="component" value="Unassembled WGS sequence"/>
</dbReference>
<dbReference type="InterPro" id="IPR019903">
    <property type="entry name" value="RIC_family"/>
</dbReference>
<dbReference type="PANTHER" id="PTHR36438:SF1">
    <property type="entry name" value="IRON-SULFUR CLUSTER REPAIR PROTEIN YTFE"/>
    <property type="match status" value="1"/>
</dbReference>
<comment type="caution">
    <text evidence="2">The sequence shown here is derived from an EMBL/GenBank/DDBJ whole genome shotgun (WGS) entry which is preliminary data.</text>
</comment>
<evidence type="ECO:0000313" key="2">
    <source>
        <dbReference type="EMBL" id="MPR34088.1"/>
    </source>
</evidence>
<dbReference type="EMBL" id="WHLY01000002">
    <property type="protein sequence ID" value="MPR34088.1"/>
    <property type="molecule type" value="Genomic_DNA"/>
</dbReference>
<organism evidence="2 3">
    <name type="scientific">Salmonirosea aquatica</name>
    <dbReference type="NCBI Taxonomy" id="2654236"/>
    <lineage>
        <taxon>Bacteria</taxon>
        <taxon>Pseudomonadati</taxon>
        <taxon>Bacteroidota</taxon>
        <taxon>Cytophagia</taxon>
        <taxon>Cytophagales</taxon>
        <taxon>Spirosomataceae</taxon>
        <taxon>Salmonirosea</taxon>
    </lineage>
</organism>
<evidence type="ECO:0000256" key="1">
    <source>
        <dbReference type="ARBA" id="ARBA00004496"/>
    </source>
</evidence>
<sequence length="229" mass="27177">MKPNTHDELITGSLLRQSVMERLDIPTEQPHIELDDELLELIFDLYDDDRDFPYQKIRKFSIGEILTYLQATHRYYLTKKLPEIEQSLLHIFSRYGKTHELLAELCLFFNDYKTDLIEHVKMEEREFFPYIKRLVKAAQSELTTDEITELLSTASIAQFTDHHDSIEDELKEVSAIIRRYSEYEATPLPYRIFLNQVELFELELRKHAIIEDHVLVPMAMELEAKLRGE</sequence>
<gene>
    <name evidence="2" type="ORF">GBK04_12095</name>
</gene>
<dbReference type="Gene3D" id="1.20.120.520">
    <property type="entry name" value="nmb1532 protein domain like"/>
    <property type="match status" value="1"/>
</dbReference>
<protein>
    <submittedName>
        <fullName evidence="2">Hemerythrin</fullName>
    </submittedName>
</protein>
<dbReference type="PANTHER" id="PTHR36438">
    <property type="entry name" value="IRON-SULFUR CLUSTER REPAIR PROTEIN YTFE"/>
    <property type="match status" value="1"/>
</dbReference>
<evidence type="ECO:0000313" key="3">
    <source>
        <dbReference type="Proteomes" id="UP000479293"/>
    </source>
</evidence>